<feature type="region of interest" description="Disordered" evidence="1">
    <location>
        <begin position="16"/>
        <end position="67"/>
    </location>
</feature>
<keyword evidence="3" id="KW-1185">Reference proteome</keyword>
<dbReference type="Proteomes" id="UP001149090">
    <property type="component" value="Unassembled WGS sequence"/>
</dbReference>
<gene>
    <name evidence="2" type="ORF">M0811_10792</name>
</gene>
<reference evidence="2" key="1">
    <citation type="submission" date="2022-10" db="EMBL/GenBank/DDBJ databases">
        <title>Novel sulphate-reducing endosymbionts in the free-living metamonad Anaeramoeba.</title>
        <authorList>
            <person name="Jerlstrom-Hultqvist J."/>
            <person name="Cepicka I."/>
            <person name="Gallot-Lavallee L."/>
            <person name="Salas-Leiva D."/>
            <person name="Curtis B.A."/>
            <person name="Zahonova K."/>
            <person name="Pipaliya S."/>
            <person name="Dacks J."/>
            <person name="Roger A.J."/>
        </authorList>
    </citation>
    <scope>NUCLEOTIDE SEQUENCE</scope>
    <source>
        <strain evidence="2">BMAN</strain>
    </source>
</reference>
<feature type="compositionally biased region" description="Polar residues" evidence="1">
    <location>
        <begin position="37"/>
        <end position="48"/>
    </location>
</feature>
<comment type="caution">
    <text evidence="2">The sequence shown here is derived from an EMBL/GenBank/DDBJ whole genome shotgun (WGS) entry which is preliminary data.</text>
</comment>
<evidence type="ECO:0000256" key="1">
    <source>
        <dbReference type="SAM" id="MobiDB-lite"/>
    </source>
</evidence>
<sequence>MLGPFIFSKISEVMKPKEKKPTSFEIEKKPTEEENQPKQLKNQPNFYSDPNIHSHLNPKEKFNGKSNGNSENFYITFPMRKTILKNMIINKIPNIYKDL</sequence>
<accession>A0A9Q0LFF8</accession>
<proteinExistence type="predicted"/>
<organism evidence="2 3">
    <name type="scientific">Anaeramoeba ignava</name>
    <name type="common">Anaerobic marine amoeba</name>
    <dbReference type="NCBI Taxonomy" id="1746090"/>
    <lineage>
        <taxon>Eukaryota</taxon>
        <taxon>Metamonada</taxon>
        <taxon>Anaeramoebidae</taxon>
        <taxon>Anaeramoeba</taxon>
    </lineage>
</organism>
<evidence type="ECO:0000313" key="3">
    <source>
        <dbReference type="Proteomes" id="UP001149090"/>
    </source>
</evidence>
<dbReference type="EMBL" id="JAPDFW010000094">
    <property type="protein sequence ID" value="KAJ5070523.1"/>
    <property type="molecule type" value="Genomic_DNA"/>
</dbReference>
<feature type="compositionally biased region" description="Basic and acidic residues" evidence="1">
    <location>
        <begin position="16"/>
        <end position="36"/>
    </location>
</feature>
<dbReference type="AlphaFoldDB" id="A0A9Q0LFF8"/>
<evidence type="ECO:0000313" key="2">
    <source>
        <dbReference type="EMBL" id="KAJ5070523.1"/>
    </source>
</evidence>
<name>A0A9Q0LFF8_ANAIG</name>
<protein>
    <submittedName>
        <fullName evidence="2">Uncharacterized protein</fullName>
    </submittedName>
</protein>